<dbReference type="OrthoDB" id="4729759at2759"/>
<evidence type="ECO:0000313" key="2">
    <source>
        <dbReference type="EMBL" id="GAP87487.2"/>
    </source>
</evidence>
<name>A0A1W2TH90_ROSNE</name>
<feature type="region of interest" description="Disordered" evidence="1">
    <location>
        <begin position="143"/>
        <end position="195"/>
    </location>
</feature>
<organism evidence="2">
    <name type="scientific">Rosellinia necatrix</name>
    <name type="common">White root-rot fungus</name>
    <dbReference type="NCBI Taxonomy" id="77044"/>
    <lineage>
        <taxon>Eukaryota</taxon>
        <taxon>Fungi</taxon>
        <taxon>Dikarya</taxon>
        <taxon>Ascomycota</taxon>
        <taxon>Pezizomycotina</taxon>
        <taxon>Sordariomycetes</taxon>
        <taxon>Xylariomycetidae</taxon>
        <taxon>Xylariales</taxon>
        <taxon>Xylariaceae</taxon>
        <taxon>Rosellinia</taxon>
    </lineage>
</organism>
<sequence length="195" mass="22156">MQPQIYPLGAVPSDEVLMKSLYKQLLKDEWTLQYRPVHDKPDEYGLPPSLTGNSIWLQRERAFFIEHGELRQSDVYVARKDTLLHWIEERFKPSTVGVRGATRDRCLSFCGYVFWVDPMAAPPPAFDIPPGVGSSFYGESRDASSGSYRRAGSRREAGSGRPPAGRSSSHGGYYDPDEHIKRWQINIPRARGSRR</sequence>
<keyword evidence="3" id="KW-1185">Reference proteome</keyword>
<accession>A0A1W2TH90</accession>
<evidence type="ECO:0000256" key="1">
    <source>
        <dbReference type="SAM" id="MobiDB-lite"/>
    </source>
</evidence>
<feature type="compositionally biased region" description="Low complexity" evidence="1">
    <location>
        <begin position="159"/>
        <end position="172"/>
    </location>
</feature>
<dbReference type="AlphaFoldDB" id="A0A1W2TH90"/>
<gene>
    <name evidence="2" type="ORF">SAMD00023353_2600650</name>
</gene>
<dbReference type="Proteomes" id="UP000054516">
    <property type="component" value="Unassembled WGS sequence"/>
</dbReference>
<proteinExistence type="predicted"/>
<evidence type="ECO:0000313" key="3">
    <source>
        <dbReference type="Proteomes" id="UP000054516"/>
    </source>
</evidence>
<protein>
    <submittedName>
        <fullName evidence="2">Uncharacterized protein</fullName>
    </submittedName>
</protein>
<dbReference type="EMBL" id="DF977471">
    <property type="protein sequence ID" value="GAP87487.2"/>
    <property type="molecule type" value="Genomic_DNA"/>
</dbReference>
<reference evidence="2" key="1">
    <citation type="submission" date="2016-03" db="EMBL/GenBank/DDBJ databases">
        <title>Draft genome sequence of Rosellinia necatrix.</title>
        <authorList>
            <person name="Kanematsu S."/>
        </authorList>
    </citation>
    <scope>NUCLEOTIDE SEQUENCE [LARGE SCALE GENOMIC DNA]</scope>
    <source>
        <strain evidence="2">W97</strain>
    </source>
</reference>